<name>A0ABQ0LGF8_MYCCL</name>
<protein>
    <submittedName>
        <fullName evidence="2">Uncharacterized protein</fullName>
    </submittedName>
</protein>
<feature type="compositionally biased region" description="Basic and acidic residues" evidence="1">
    <location>
        <begin position="85"/>
        <end position="94"/>
    </location>
</feature>
<evidence type="ECO:0000313" key="3">
    <source>
        <dbReference type="Proteomes" id="UP000815677"/>
    </source>
</evidence>
<dbReference type="EMBL" id="DF846343">
    <property type="protein sequence ID" value="GAT50195.1"/>
    <property type="molecule type" value="Genomic_DNA"/>
</dbReference>
<reference evidence="2" key="1">
    <citation type="submission" date="2014-09" db="EMBL/GenBank/DDBJ databases">
        <title>Genome sequence of the luminous mushroom Mycena chlorophos for searching fungal bioluminescence genes.</title>
        <authorList>
            <person name="Tanaka Y."/>
            <person name="Kasuga D."/>
            <person name="Oba Y."/>
            <person name="Hase S."/>
            <person name="Sato K."/>
            <person name="Oba Y."/>
            <person name="Sakakibara Y."/>
        </authorList>
    </citation>
    <scope>NUCLEOTIDE SEQUENCE</scope>
</reference>
<gene>
    <name evidence="2" type="ORF">MCHLO_07465</name>
</gene>
<feature type="compositionally biased region" description="Polar residues" evidence="1">
    <location>
        <begin position="71"/>
        <end position="84"/>
    </location>
</feature>
<keyword evidence="3" id="KW-1185">Reference proteome</keyword>
<dbReference type="Proteomes" id="UP000815677">
    <property type="component" value="Unassembled WGS sequence"/>
</dbReference>
<sequence length="94" mass="9793">MFSSSVVALRSAPRLARSVHSAFGAMAPRALPPNHSEAETSANNGRINVVATPTGANMFNGVPLGAYQVSTPYHGQTNAQSTKQTKGEPRKATA</sequence>
<proteinExistence type="predicted"/>
<evidence type="ECO:0000256" key="1">
    <source>
        <dbReference type="SAM" id="MobiDB-lite"/>
    </source>
</evidence>
<evidence type="ECO:0000313" key="2">
    <source>
        <dbReference type="EMBL" id="GAT50195.1"/>
    </source>
</evidence>
<accession>A0ABQ0LGF8</accession>
<organism evidence="2 3">
    <name type="scientific">Mycena chlorophos</name>
    <name type="common">Agaric fungus</name>
    <name type="synonym">Agaricus chlorophos</name>
    <dbReference type="NCBI Taxonomy" id="658473"/>
    <lineage>
        <taxon>Eukaryota</taxon>
        <taxon>Fungi</taxon>
        <taxon>Dikarya</taxon>
        <taxon>Basidiomycota</taxon>
        <taxon>Agaricomycotina</taxon>
        <taxon>Agaricomycetes</taxon>
        <taxon>Agaricomycetidae</taxon>
        <taxon>Agaricales</taxon>
        <taxon>Marasmiineae</taxon>
        <taxon>Mycenaceae</taxon>
        <taxon>Mycena</taxon>
    </lineage>
</organism>
<feature type="region of interest" description="Disordered" evidence="1">
    <location>
        <begin position="71"/>
        <end position="94"/>
    </location>
</feature>